<sequence length="105" mass="11555">MGIELDVLVGHPEHDLLFVATQVARAAGLKDPSVAVRDHRKTKHGSGHGRMLEALMGDSPISRPEDHLGRCLRCNTVMFIESEVYAMLLRSRAPQTVSERALQVA</sequence>
<protein>
    <submittedName>
        <fullName evidence="1">Uncharacterized protein</fullName>
    </submittedName>
</protein>
<comment type="caution">
    <text evidence="1">The sequence shown here is derived from an EMBL/GenBank/DDBJ whole genome shotgun (WGS) entry which is preliminary data.</text>
</comment>
<accession>A0A2S3WWS6</accession>
<proteinExistence type="predicted"/>
<reference evidence="1 2" key="1">
    <citation type="submission" date="2016-08" db="EMBL/GenBank/DDBJ databases">
        <authorList>
            <person name="Seilhamer J.J."/>
        </authorList>
    </citation>
    <scope>NUCLEOTIDE SEQUENCE [LARGE SCALE GENOMIC DNA]</scope>
    <source>
        <strain evidence="1 2">KH-21-114</strain>
    </source>
</reference>
<dbReference type="EMBL" id="MINH01000021">
    <property type="protein sequence ID" value="POG05890.1"/>
    <property type="molecule type" value="Genomic_DNA"/>
</dbReference>
<gene>
    <name evidence="1" type="ORF">BGP84_23805</name>
</gene>
<name>A0A2S3WWS6_PSEPU</name>
<organism evidence="1 2">
    <name type="scientific">Pseudomonas putida</name>
    <name type="common">Arthrobacter siderocapsulatus</name>
    <dbReference type="NCBI Taxonomy" id="303"/>
    <lineage>
        <taxon>Bacteria</taxon>
        <taxon>Pseudomonadati</taxon>
        <taxon>Pseudomonadota</taxon>
        <taxon>Gammaproteobacteria</taxon>
        <taxon>Pseudomonadales</taxon>
        <taxon>Pseudomonadaceae</taxon>
        <taxon>Pseudomonas</taxon>
    </lineage>
</organism>
<evidence type="ECO:0000313" key="2">
    <source>
        <dbReference type="Proteomes" id="UP000237230"/>
    </source>
</evidence>
<dbReference type="Proteomes" id="UP000237230">
    <property type="component" value="Unassembled WGS sequence"/>
</dbReference>
<evidence type="ECO:0000313" key="1">
    <source>
        <dbReference type="EMBL" id="POG05890.1"/>
    </source>
</evidence>
<dbReference type="OrthoDB" id="1042522at2"/>
<dbReference type="AlphaFoldDB" id="A0A2S3WWS6"/>
<reference evidence="1 2" key="2">
    <citation type="submission" date="2018-03" db="EMBL/GenBank/DDBJ databases">
        <title>Draft genome of Pseudomonas putida strain KH-21-114.</title>
        <authorList>
            <person name="Yoshizawa S."/>
            <person name="Khan N.H."/>
            <person name="Nishimura M."/>
            <person name="Chiura H.X."/>
            <person name="Ogura Y."/>
            <person name="Hayashi T."/>
            <person name="Kogure K."/>
        </authorList>
    </citation>
    <scope>NUCLEOTIDE SEQUENCE [LARGE SCALE GENOMIC DNA]</scope>
    <source>
        <strain evidence="1 2">KH-21-114</strain>
    </source>
</reference>